<proteinExistence type="predicted"/>
<keyword evidence="3" id="KW-0694">RNA-binding</keyword>
<dbReference type="PANTHER" id="PTHR13161:SF15">
    <property type="entry name" value="SPLICING FACTOR, SUPPRESSOR OF WHITE-APRICOT HOMOLOG"/>
    <property type="match status" value="1"/>
</dbReference>
<name>A0A178UN43_ARATH</name>
<evidence type="ECO:0000256" key="5">
    <source>
        <dbReference type="SAM" id="MobiDB-lite"/>
    </source>
</evidence>
<evidence type="ECO:0000313" key="8">
    <source>
        <dbReference type="Proteomes" id="UP000078284"/>
    </source>
</evidence>
<evidence type="ECO:0000256" key="2">
    <source>
        <dbReference type="ARBA" id="ARBA00022737"/>
    </source>
</evidence>
<dbReference type="InterPro" id="IPR019147">
    <property type="entry name" value="SWAP_N_domain"/>
</dbReference>
<dbReference type="Proteomes" id="UP000078284">
    <property type="component" value="Chromosome 5"/>
</dbReference>
<feature type="domain" description="Suppressor of white apricot N-terminal" evidence="6">
    <location>
        <begin position="1"/>
        <end position="115"/>
    </location>
</feature>
<dbReference type="GO" id="GO:0003723">
    <property type="term" value="F:RNA binding"/>
    <property type="evidence" value="ECO:0007669"/>
    <property type="project" value="UniProtKB-KW"/>
</dbReference>
<evidence type="ECO:0000256" key="1">
    <source>
        <dbReference type="ARBA" id="ARBA00022664"/>
    </source>
</evidence>
<accession>A0A178UN43</accession>
<gene>
    <name evidence="7" type="ordered locus">AXX17_At5g54210</name>
</gene>
<keyword evidence="4" id="KW-0508">mRNA splicing</keyword>
<keyword evidence="2" id="KW-0677">Repeat</keyword>
<dbReference type="ExpressionAtlas" id="A0A178UN43">
    <property type="expression patterns" value="baseline and differential"/>
</dbReference>
<organism evidence="7 8">
    <name type="scientific">Arabidopsis thaliana</name>
    <name type="common">Mouse-ear cress</name>
    <dbReference type="NCBI Taxonomy" id="3702"/>
    <lineage>
        <taxon>Eukaryota</taxon>
        <taxon>Viridiplantae</taxon>
        <taxon>Streptophyta</taxon>
        <taxon>Embryophyta</taxon>
        <taxon>Tracheophyta</taxon>
        <taxon>Spermatophyta</taxon>
        <taxon>Magnoliopsida</taxon>
        <taxon>eudicotyledons</taxon>
        <taxon>Gunneridae</taxon>
        <taxon>Pentapetalae</taxon>
        <taxon>rosids</taxon>
        <taxon>malvids</taxon>
        <taxon>Brassicales</taxon>
        <taxon>Brassicaceae</taxon>
        <taxon>Camelineae</taxon>
        <taxon>Arabidopsis</taxon>
    </lineage>
</organism>
<evidence type="ECO:0000313" key="7">
    <source>
        <dbReference type="EMBL" id="OAO95279.1"/>
    </source>
</evidence>
<comment type="caution">
    <text evidence="7">The sequence shown here is derived from an EMBL/GenBank/DDBJ whole genome shotgun (WGS) entry which is preliminary data.</text>
</comment>
<dbReference type="SMART" id="SM01141">
    <property type="entry name" value="DRY_EERY"/>
    <property type="match status" value="1"/>
</dbReference>
<reference evidence="8" key="1">
    <citation type="journal article" date="2016" name="Proc. Natl. Acad. Sci. U.S.A.">
        <title>Chromosome-level assembly of Arabidopsis thaliana Ler reveals the extent of translocation and inversion polymorphisms.</title>
        <authorList>
            <person name="Zapata L."/>
            <person name="Ding J."/>
            <person name="Willing E.M."/>
            <person name="Hartwig B."/>
            <person name="Bezdan D."/>
            <person name="Jiao W.B."/>
            <person name="Patel V."/>
            <person name="Velikkakam James G."/>
            <person name="Koornneef M."/>
            <person name="Ossowski S."/>
            <person name="Schneeberger K."/>
        </authorList>
    </citation>
    <scope>NUCLEOTIDE SEQUENCE [LARGE SCALE GENOMIC DNA]</scope>
    <source>
        <strain evidence="8">cv. Landsberg erecta</strain>
    </source>
</reference>
<evidence type="ECO:0000256" key="3">
    <source>
        <dbReference type="ARBA" id="ARBA00022884"/>
    </source>
</evidence>
<protein>
    <recommendedName>
        <fullName evidence="6">Suppressor of white apricot N-terminal domain-containing protein</fullName>
    </recommendedName>
</protein>
<evidence type="ECO:0000256" key="4">
    <source>
        <dbReference type="ARBA" id="ARBA00023187"/>
    </source>
</evidence>
<dbReference type="PANTHER" id="PTHR13161">
    <property type="entry name" value="SPLICING FACTOR SUPPRESSOR OF WHITE APRICOT"/>
    <property type="match status" value="1"/>
</dbReference>
<feature type="region of interest" description="Disordered" evidence="5">
    <location>
        <begin position="46"/>
        <end position="103"/>
    </location>
</feature>
<dbReference type="GO" id="GO:0006397">
    <property type="term" value="P:mRNA processing"/>
    <property type="evidence" value="ECO:0007669"/>
    <property type="project" value="UniProtKB-KW"/>
</dbReference>
<dbReference type="EMBL" id="LUHQ01000005">
    <property type="protein sequence ID" value="OAO95279.1"/>
    <property type="molecule type" value="Genomic_DNA"/>
</dbReference>
<dbReference type="Pfam" id="PF09750">
    <property type="entry name" value="DRY_EERY"/>
    <property type="match status" value="1"/>
</dbReference>
<dbReference type="AlphaFoldDB" id="A0A178UN43"/>
<dbReference type="InterPro" id="IPR040397">
    <property type="entry name" value="SWAP"/>
</dbReference>
<feature type="compositionally biased region" description="Acidic residues" evidence="5">
    <location>
        <begin position="85"/>
        <end position="94"/>
    </location>
</feature>
<dbReference type="GO" id="GO:0008380">
    <property type="term" value="P:RNA splicing"/>
    <property type="evidence" value="ECO:0007669"/>
    <property type="project" value="UniProtKB-KW"/>
</dbReference>
<evidence type="ECO:0000259" key="6">
    <source>
        <dbReference type="SMART" id="SM01141"/>
    </source>
</evidence>
<sequence length="157" mass="17818">MDLEIVGRHALFFDDDSMATFVNSPTALVDWNSLFIDRYDVRHLLSSPPPPRIKRRRPNSNDADLESELDHERYLDLPSESPSPSDDDEHDMNEDSANTNADGYRAVSFSYGSSSDVNDQKNAADMESGFHPPFPVPDYLRQNLVSYCFRLFPLAVC</sequence>
<keyword evidence="1" id="KW-0507">mRNA processing</keyword>